<proteinExistence type="predicted"/>
<dbReference type="VEuPathDB" id="FungiDB:LCOR_07794.1"/>
<comment type="caution">
    <text evidence="1">The sequence shown here is derived from an EMBL/GenBank/DDBJ whole genome shotgun (WGS) entry which is preliminary data.</text>
</comment>
<sequence length="385" mass="43120">MDRSLVVKQQHSLQQQISPTIITTTNSERPWYSLFSVNSYSSILQQPLVSSLGSVFAPSSSSSFERTQNPSWWSSIYRLGTNPSTVVQINDHRNDISNNSLQQPSVPVYVDVMHSGSSLLDNDSSLSTDSSRVNNGSCVSSLDCSSLISTTSTTPPISPVSPCEELVKDQQHKKQHYPHPCQHLVISILWIWLCGHVVVQVVLVTSQPLLSPTTNNSNVQQSINETVPLTTPRRDSKFEDAADVKNSLMLVEEKAHVPKAAEPSSTWAPFTESDTISRYAAKRPAVADLWQQHEQHLEAYRRSFPIRPTERRKYWRSQQQSCTSPSMHMGNNDKLMALANETLAYFENTYANNSSEDHHLDDIIHTLRYRAFASSTSTSITNTTI</sequence>
<dbReference type="OrthoDB" id="2275778at2759"/>
<accession>A0A068S4L2</accession>
<reference evidence="1" key="1">
    <citation type="submission" date="2013-08" db="EMBL/GenBank/DDBJ databases">
        <title>Gene expansion shapes genome architecture in the human pathogen Lichtheimia corymbifera: an evolutionary genomics analysis in the ancient terrestrial Mucorales (Mucoromycotina).</title>
        <authorList>
            <person name="Schwartze V.U."/>
            <person name="Winter S."/>
            <person name="Shelest E."/>
            <person name="Marcet-Houben M."/>
            <person name="Horn F."/>
            <person name="Wehner S."/>
            <person name="Hoffmann K."/>
            <person name="Riege K."/>
            <person name="Sammeth M."/>
            <person name="Nowrousian M."/>
            <person name="Valiante V."/>
            <person name="Linde J."/>
            <person name="Jacobsen I.D."/>
            <person name="Marz M."/>
            <person name="Brakhage A.A."/>
            <person name="Gabaldon T."/>
            <person name="Bocker S."/>
            <person name="Voigt K."/>
        </authorList>
    </citation>
    <scope>NUCLEOTIDE SEQUENCE [LARGE SCALE GENOMIC DNA]</scope>
    <source>
        <strain evidence="1">FSU 9682</strain>
    </source>
</reference>
<organism evidence="1 2">
    <name type="scientific">Lichtheimia corymbifera JMRC:FSU:9682</name>
    <dbReference type="NCBI Taxonomy" id="1263082"/>
    <lineage>
        <taxon>Eukaryota</taxon>
        <taxon>Fungi</taxon>
        <taxon>Fungi incertae sedis</taxon>
        <taxon>Mucoromycota</taxon>
        <taxon>Mucoromycotina</taxon>
        <taxon>Mucoromycetes</taxon>
        <taxon>Mucorales</taxon>
        <taxon>Lichtheimiaceae</taxon>
        <taxon>Lichtheimia</taxon>
    </lineage>
</organism>
<gene>
    <name evidence="1" type="ORF">LCOR_07794.1</name>
</gene>
<dbReference type="AlphaFoldDB" id="A0A068S4L2"/>
<dbReference type="Proteomes" id="UP000027586">
    <property type="component" value="Unassembled WGS sequence"/>
</dbReference>
<dbReference type="EMBL" id="CBTN010000041">
    <property type="protein sequence ID" value="CDH56782.1"/>
    <property type="molecule type" value="Genomic_DNA"/>
</dbReference>
<keyword evidence="2" id="KW-1185">Reference proteome</keyword>
<evidence type="ECO:0000313" key="1">
    <source>
        <dbReference type="EMBL" id="CDH56782.1"/>
    </source>
</evidence>
<evidence type="ECO:0000313" key="2">
    <source>
        <dbReference type="Proteomes" id="UP000027586"/>
    </source>
</evidence>
<protein>
    <submittedName>
        <fullName evidence="1">Uncharacterized protein</fullName>
    </submittedName>
</protein>
<name>A0A068S4L2_9FUNG</name>